<dbReference type="FunFam" id="3.40.47.10:FF:000010">
    <property type="entry name" value="Acetyl-CoA acetyltransferase (Thiolase)"/>
    <property type="match status" value="1"/>
</dbReference>
<evidence type="ECO:0000256" key="5">
    <source>
        <dbReference type="ARBA" id="ARBA00030755"/>
    </source>
</evidence>
<dbReference type="Gene3D" id="3.40.47.10">
    <property type="match status" value="2"/>
</dbReference>
<feature type="domain" description="Thiolase C-terminal" evidence="9">
    <location>
        <begin position="274"/>
        <end position="393"/>
    </location>
</feature>
<feature type="domain" description="Thiolase N-terminal" evidence="8">
    <location>
        <begin position="5"/>
        <end position="264"/>
    </location>
</feature>
<keyword evidence="11" id="KW-1185">Reference proteome</keyword>
<comment type="similarity">
    <text evidence="1 7">Belongs to the thiolase-like superfamily. Thiolase family.</text>
</comment>
<dbReference type="SUPFAM" id="SSF53901">
    <property type="entry name" value="Thiolase-like"/>
    <property type="match status" value="2"/>
</dbReference>
<dbReference type="Proteomes" id="UP000271031">
    <property type="component" value="Unassembled WGS sequence"/>
</dbReference>
<evidence type="ECO:0000313" key="11">
    <source>
        <dbReference type="Proteomes" id="UP000271031"/>
    </source>
</evidence>
<dbReference type="InterPro" id="IPR016039">
    <property type="entry name" value="Thiolase-like"/>
</dbReference>
<feature type="active site" description="Proton acceptor" evidence="6">
    <location>
        <position position="381"/>
    </location>
</feature>
<gene>
    <name evidence="10" type="ORF">EDM56_26105</name>
</gene>
<dbReference type="CDD" id="cd00751">
    <property type="entry name" value="thiolase"/>
    <property type="match status" value="1"/>
</dbReference>
<dbReference type="PANTHER" id="PTHR18919">
    <property type="entry name" value="ACETYL-COA C-ACYLTRANSFERASE"/>
    <property type="match status" value="1"/>
</dbReference>
<dbReference type="OrthoDB" id="9764892at2"/>
<proteinExistence type="inferred from homology"/>
<evidence type="ECO:0000256" key="7">
    <source>
        <dbReference type="RuleBase" id="RU003557"/>
    </source>
</evidence>
<protein>
    <recommendedName>
        <fullName evidence="2">acetyl-CoA C-acetyltransferase</fullName>
        <ecNumber evidence="2">2.3.1.9</ecNumber>
    </recommendedName>
    <alternativeName>
        <fullName evidence="5">Acetoacetyl-CoA thiolase</fullName>
    </alternativeName>
</protein>
<dbReference type="InterPro" id="IPR020616">
    <property type="entry name" value="Thiolase_N"/>
</dbReference>
<dbReference type="InterPro" id="IPR020617">
    <property type="entry name" value="Thiolase_C"/>
</dbReference>
<evidence type="ECO:0000256" key="6">
    <source>
        <dbReference type="PIRSR" id="PIRSR000429-1"/>
    </source>
</evidence>
<keyword evidence="4 7" id="KW-0012">Acyltransferase</keyword>
<dbReference type="RefSeq" id="WP_122920881.1">
    <property type="nucleotide sequence ID" value="NZ_RHHQ01000023.1"/>
</dbReference>
<dbReference type="PIRSF" id="PIRSF000429">
    <property type="entry name" value="Ac-CoA_Ac_transf"/>
    <property type="match status" value="1"/>
</dbReference>
<dbReference type="GO" id="GO:0003985">
    <property type="term" value="F:acetyl-CoA C-acetyltransferase activity"/>
    <property type="evidence" value="ECO:0007669"/>
    <property type="project" value="UniProtKB-EC"/>
</dbReference>
<dbReference type="InterPro" id="IPR020613">
    <property type="entry name" value="Thiolase_CS"/>
</dbReference>
<evidence type="ECO:0000256" key="2">
    <source>
        <dbReference type="ARBA" id="ARBA00012705"/>
    </source>
</evidence>
<dbReference type="Pfam" id="PF00108">
    <property type="entry name" value="Thiolase_N"/>
    <property type="match status" value="1"/>
</dbReference>
<dbReference type="EC" id="2.3.1.9" evidence="2"/>
<reference evidence="10 11" key="1">
    <citation type="submission" date="2018-10" db="EMBL/GenBank/DDBJ databases">
        <title>Phylogenomics of Brevibacillus.</title>
        <authorList>
            <person name="Dunlap C."/>
        </authorList>
    </citation>
    <scope>NUCLEOTIDE SEQUENCE [LARGE SCALE GENOMIC DNA]</scope>
    <source>
        <strain evidence="10 11">JCM 15716</strain>
    </source>
</reference>
<evidence type="ECO:0000256" key="4">
    <source>
        <dbReference type="ARBA" id="ARBA00023315"/>
    </source>
</evidence>
<evidence type="ECO:0000313" key="10">
    <source>
        <dbReference type="EMBL" id="RNB81199.1"/>
    </source>
</evidence>
<evidence type="ECO:0000256" key="1">
    <source>
        <dbReference type="ARBA" id="ARBA00010982"/>
    </source>
</evidence>
<evidence type="ECO:0000259" key="9">
    <source>
        <dbReference type="Pfam" id="PF02803"/>
    </source>
</evidence>
<evidence type="ECO:0000259" key="8">
    <source>
        <dbReference type="Pfam" id="PF00108"/>
    </source>
</evidence>
<sequence>MRSAVIIDGVRTAIGKMGGTLRDVEVDFLSEKVIQEVLQRTRIDGKDIDQVVWGHAKQSSDQPNLARLASLRAGLPIEVAGYTVHRQCASGLQAINNAVQEIMCGISDIVVAGGAESMSNAPYYLRKARYGFGAGNAEIIDPNTESQPRAQPFEIYGNLTMGLTAENLAEQYKISREEQDEFALDSQEKAVAAIREGRFMEQIVPYEQKTRKETILFDTDEHPRVTSLEKLAELKAVFKSGGTVTAGNSSGRNDGASALVIMSDEEASKREMQPRLRIISQASAGVAPEIMGIGPVPSTLKALKQADLTLNDIDLIELNEAFAAQALAVVKELGIDKKKLNVNGGAIALGHPIGGTGAILMTKLMYEMERRGNRYGLVTLCIGGGQGLTTIVENLRV</sequence>
<name>A0A3M8D0F8_9BACL</name>
<keyword evidence="3 7" id="KW-0808">Transferase</keyword>
<dbReference type="PROSITE" id="PS00737">
    <property type="entry name" value="THIOLASE_2"/>
    <property type="match status" value="1"/>
</dbReference>
<comment type="caution">
    <text evidence="10">The sequence shown here is derived from an EMBL/GenBank/DDBJ whole genome shotgun (WGS) entry which is preliminary data.</text>
</comment>
<dbReference type="EMBL" id="RHHQ01000023">
    <property type="protein sequence ID" value="RNB81199.1"/>
    <property type="molecule type" value="Genomic_DNA"/>
</dbReference>
<dbReference type="PANTHER" id="PTHR18919:SF107">
    <property type="entry name" value="ACETYL-COA ACETYLTRANSFERASE, CYTOSOLIC"/>
    <property type="match status" value="1"/>
</dbReference>
<dbReference type="Pfam" id="PF02803">
    <property type="entry name" value="Thiolase_C"/>
    <property type="match status" value="1"/>
</dbReference>
<accession>A0A3M8D0F8</accession>
<dbReference type="NCBIfam" id="TIGR01930">
    <property type="entry name" value="AcCoA-C-Actrans"/>
    <property type="match status" value="1"/>
</dbReference>
<dbReference type="InterPro" id="IPR002155">
    <property type="entry name" value="Thiolase"/>
</dbReference>
<dbReference type="AlphaFoldDB" id="A0A3M8D0F8"/>
<evidence type="ECO:0000256" key="3">
    <source>
        <dbReference type="ARBA" id="ARBA00022679"/>
    </source>
</evidence>
<feature type="active site" description="Proton acceptor" evidence="6">
    <location>
        <position position="351"/>
    </location>
</feature>
<organism evidence="10 11">
    <name type="scientific">Brevibacillus fluminis</name>
    <dbReference type="NCBI Taxonomy" id="511487"/>
    <lineage>
        <taxon>Bacteria</taxon>
        <taxon>Bacillati</taxon>
        <taxon>Bacillota</taxon>
        <taxon>Bacilli</taxon>
        <taxon>Bacillales</taxon>
        <taxon>Paenibacillaceae</taxon>
        <taxon>Brevibacillus</taxon>
    </lineage>
</organism>
<feature type="active site" description="Acyl-thioester intermediate" evidence="6">
    <location>
        <position position="88"/>
    </location>
</feature>